<proteinExistence type="predicted"/>
<evidence type="ECO:0000313" key="1">
    <source>
        <dbReference type="EMBL" id="GAF24808.1"/>
    </source>
</evidence>
<protein>
    <submittedName>
        <fullName evidence="1">Uncharacterized protein</fullName>
    </submittedName>
</protein>
<dbReference type="Proteomes" id="UP000063718">
    <property type="component" value="Unassembled WGS sequence"/>
</dbReference>
<gene>
    <name evidence="1" type="ORF">MTY_0136</name>
</gene>
<sequence>MALSLCTDVSSNEGLRRTLLKKPLAIQEHGYRAIVFQGHQHVGLEPAGGHLQAPGGQGGNELAVKVKGLLRRGRGGETGPPALATVAVEGKLGNCQDFPAGVPDGQVHFTILVGKDPQAGDFIGQVLHVGRAVLLPHPQEDEQTGTDCRNLFPGYRNPGLFDTLDYRPHGRPPLLQFNTNTPRLL</sequence>
<reference evidence="1" key="1">
    <citation type="journal article" date="2014" name="Gene">
        <title>Genome-guided analysis of transformation efficiency and carbon dioxide assimilation by Moorella thermoacetica Y72.</title>
        <authorList>
            <person name="Tsukahara K."/>
            <person name="Kita A."/>
            <person name="Nakashimada Y."/>
            <person name="Hoshino T."/>
            <person name="Murakami K."/>
        </authorList>
    </citation>
    <scope>NUCLEOTIDE SEQUENCE [LARGE SCALE GENOMIC DNA]</scope>
    <source>
        <strain evidence="1">Y72</strain>
    </source>
</reference>
<organism evidence="1">
    <name type="scientific">Moorella thermoacetica Y72</name>
    <dbReference type="NCBI Taxonomy" id="1325331"/>
    <lineage>
        <taxon>Bacteria</taxon>
        <taxon>Bacillati</taxon>
        <taxon>Bacillota</taxon>
        <taxon>Clostridia</taxon>
        <taxon>Neomoorellales</taxon>
        <taxon>Neomoorellaceae</taxon>
        <taxon>Neomoorella</taxon>
    </lineage>
</organism>
<dbReference type="AlphaFoldDB" id="A0A0S6UA73"/>
<dbReference type="EMBL" id="DF238840">
    <property type="protein sequence ID" value="GAF24808.1"/>
    <property type="molecule type" value="Genomic_DNA"/>
</dbReference>
<accession>A0A0S6UA73</accession>
<name>A0A0S6UA73_NEOTH</name>